<dbReference type="STRING" id="1479485.DA73_0230240"/>
<dbReference type="InterPro" id="IPR022644">
    <property type="entry name" value="De-COase2_N"/>
</dbReference>
<evidence type="ECO:0000259" key="3">
    <source>
        <dbReference type="Pfam" id="PF02784"/>
    </source>
</evidence>
<dbReference type="RefSeq" id="WP_038091463.1">
    <property type="nucleotide sequence ID" value="NZ_JHEG04000001.1"/>
</dbReference>
<feature type="domain" description="Orn/DAP/Arg decarboxylase 2 N-terminal" evidence="3">
    <location>
        <begin position="39"/>
        <end position="273"/>
    </location>
</feature>
<comment type="caution">
    <text evidence="5">The sequence shown here is derived from an EMBL/GenBank/DDBJ whole genome shotgun (WGS) entry which is preliminary data.</text>
</comment>
<accession>A0A0C1QYT2</accession>
<dbReference type="EMBL" id="JHEG04000001">
    <property type="protein sequence ID" value="KAF3885532.1"/>
    <property type="molecule type" value="Genomic_DNA"/>
</dbReference>
<reference evidence="5" key="1">
    <citation type="journal article" date="2015" name="Genome Announc.">
        <title>Draft Genome Sequence of Tolypothrix boutellei Strain VB521301.</title>
        <authorList>
            <person name="Chandrababunaidu M.M."/>
            <person name="Singh D."/>
            <person name="Sen D."/>
            <person name="Bhan S."/>
            <person name="Das S."/>
            <person name="Gupta A."/>
            <person name="Adhikary S.P."/>
            <person name="Tripathy S."/>
        </authorList>
    </citation>
    <scope>NUCLEOTIDE SEQUENCE</scope>
    <source>
        <strain evidence="5">VB521301</strain>
    </source>
</reference>
<dbReference type="Pfam" id="PF02784">
    <property type="entry name" value="Orn_Arg_deC_N"/>
    <property type="match status" value="1"/>
</dbReference>
<dbReference type="PRINTS" id="PR01179">
    <property type="entry name" value="ODADCRBXLASE"/>
</dbReference>
<dbReference type="Gene3D" id="2.40.37.10">
    <property type="entry name" value="Lyase, Ornithine Decarboxylase, Chain A, domain 1"/>
    <property type="match status" value="1"/>
</dbReference>
<dbReference type="OrthoDB" id="9802241at2"/>
<reference evidence="4" key="2">
    <citation type="submission" date="2019-11" db="EMBL/GenBank/DDBJ databases">
        <title>Improved Assembly of Tolypothrix boutellei genome.</title>
        <authorList>
            <person name="Sarangi A.N."/>
            <person name="Mukherjee M."/>
            <person name="Ghosh S."/>
            <person name="Singh D."/>
            <person name="Das A."/>
            <person name="Kant S."/>
            <person name="Prusty A."/>
            <person name="Tripathy S."/>
        </authorList>
    </citation>
    <scope>NUCLEOTIDE SEQUENCE</scope>
    <source>
        <strain evidence="4">VB521301</strain>
    </source>
</reference>
<evidence type="ECO:0000313" key="5">
    <source>
        <dbReference type="EMBL" id="KIE08793.1"/>
    </source>
</evidence>
<proteinExistence type="predicted"/>
<keyword evidence="2" id="KW-0663">Pyridoxal phosphate</keyword>
<keyword evidence="6" id="KW-1185">Reference proteome</keyword>
<dbReference type="InterPro" id="IPR000183">
    <property type="entry name" value="Orn/DAP/Arg_de-COase"/>
</dbReference>
<protein>
    <submittedName>
        <fullName evidence="5">Decarboxylase</fullName>
    </submittedName>
</protein>
<gene>
    <name evidence="5" type="ORF">DA73_0230240</name>
    <name evidence="4" type="ORF">DA73_0400008730</name>
</gene>
<dbReference type="PANTHER" id="PTHR43727:SF2">
    <property type="entry name" value="GROUP IV DECARBOXYLASE"/>
    <property type="match status" value="1"/>
</dbReference>
<dbReference type="SUPFAM" id="SSF50621">
    <property type="entry name" value="Alanine racemase C-terminal domain-like"/>
    <property type="match status" value="1"/>
</dbReference>
<dbReference type="GO" id="GO:0009089">
    <property type="term" value="P:lysine biosynthetic process via diaminopimelate"/>
    <property type="evidence" value="ECO:0007669"/>
    <property type="project" value="TreeGrafter"/>
</dbReference>
<evidence type="ECO:0000313" key="6">
    <source>
        <dbReference type="Proteomes" id="UP000029738"/>
    </source>
</evidence>
<dbReference type="PANTHER" id="PTHR43727">
    <property type="entry name" value="DIAMINOPIMELATE DECARBOXYLASE"/>
    <property type="match status" value="1"/>
</dbReference>
<evidence type="ECO:0000256" key="2">
    <source>
        <dbReference type="ARBA" id="ARBA00022898"/>
    </source>
</evidence>
<sequence>MASVKSAHLPFPLELAQELLNTYGSPLYVYQADILEQTIRHITQAFSYPRTQFRFASVTNGNISLLQIFRAKSWGLHANTPGDIYLGLQAGFAPEQIVYSGSNLNSEEMKQVLNWGVTTLNLDSVAQLQLCCEVYHSLTPSLPHFLTPSLRLGLRLNLPEITGDSRIGVRPEEFPHAIALTRQVGLKLSGLHFYRGTGTNATEAFTNVIDKVITTAELLPDWEYLDFGGGFGYSYHHSSAAFNWETFGTDLSNRISHLGKDIELVIEPGRAAIAGCATLLAKVVSVKWHSEKQIVGVDTTVANLSVPTVHGGYREIVAWKNRDNPAHLASSKIYLTDICGNTTYSRDYLGKNCSLPALEIGDIIGVLDVGAYGYAMSSHFLHRPKPAEVLLEKDTHRLIRKREDYSVLLNNQLFHK</sequence>
<dbReference type="SUPFAM" id="SSF51419">
    <property type="entry name" value="PLP-binding barrel"/>
    <property type="match status" value="1"/>
</dbReference>
<organism evidence="5">
    <name type="scientific">Tolypothrix bouteillei VB521301</name>
    <dbReference type="NCBI Taxonomy" id="1479485"/>
    <lineage>
        <taxon>Bacteria</taxon>
        <taxon>Bacillati</taxon>
        <taxon>Cyanobacteriota</taxon>
        <taxon>Cyanophyceae</taxon>
        <taxon>Nostocales</taxon>
        <taxon>Tolypothrichaceae</taxon>
        <taxon>Tolypothrix</taxon>
    </lineage>
</organism>
<name>A0A0C1QYT2_9CYAN</name>
<dbReference type="InterPro" id="IPR009006">
    <property type="entry name" value="Ala_racemase/Decarboxylase_C"/>
</dbReference>
<dbReference type="InterPro" id="IPR029066">
    <property type="entry name" value="PLP-binding_barrel"/>
</dbReference>
<dbReference type="EMBL" id="JHEG02000058">
    <property type="protein sequence ID" value="KIE08793.1"/>
    <property type="molecule type" value="Genomic_DNA"/>
</dbReference>
<comment type="cofactor">
    <cofactor evidence="1">
        <name>pyridoxal 5'-phosphate</name>
        <dbReference type="ChEBI" id="CHEBI:597326"/>
    </cofactor>
</comment>
<dbReference type="Proteomes" id="UP000029738">
    <property type="component" value="Unassembled WGS sequence"/>
</dbReference>
<evidence type="ECO:0000256" key="1">
    <source>
        <dbReference type="ARBA" id="ARBA00001933"/>
    </source>
</evidence>
<dbReference type="GO" id="GO:0008836">
    <property type="term" value="F:diaminopimelate decarboxylase activity"/>
    <property type="evidence" value="ECO:0007669"/>
    <property type="project" value="TreeGrafter"/>
</dbReference>
<dbReference type="Gene3D" id="3.20.20.10">
    <property type="entry name" value="Alanine racemase"/>
    <property type="match status" value="1"/>
</dbReference>
<dbReference type="AlphaFoldDB" id="A0A0C1QYT2"/>
<evidence type="ECO:0000313" key="4">
    <source>
        <dbReference type="EMBL" id="KAF3885532.1"/>
    </source>
</evidence>